<organism evidence="17 18">
    <name type="scientific">Carboxydichorda subterranea</name>
    <dbReference type="NCBI Taxonomy" id="3109565"/>
    <lineage>
        <taxon>Bacteria</taxon>
        <taxon>Bacillati</taxon>
        <taxon>Bacillota</taxon>
        <taxon>Limnochordia</taxon>
        <taxon>Limnochordales</taxon>
        <taxon>Geochordaceae</taxon>
        <taxon>Carboxydichorda</taxon>
    </lineage>
</organism>
<feature type="domain" description="Peptidase S11 D-Ala-D-Ala carboxypeptidase A C-terminal" evidence="16">
    <location>
        <begin position="343"/>
        <end position="433"/>
    </location>
</feature>
<dbReference type="Pfam" id="PF07943">
    <property type="entry name" value="PBP5_C"/>
    <property type="match status" value="1"/>
</dbReference>
<keyword evidence="15" id="KW-1133">Transmembrane helix</keyword>
<dbReference type="SMART" id="SM00936">
    <property type="entry name" value="PBP5_C"/>
    <property type="match status" value="1"/>
</dbReference>
<proteinExistence type="inferred from homology"/>
<dbReference type="RefSeq" id="WP_324716325.1">
    <property type="nucleotide sequence ID" value="NZ_CP141615.1"/>
</dbReference>
<evidence type="ECO:0000256" key="14">
    <source>
        <dbReference type="SAM" id="MobiDB-lite"/>
    </source>
</evidence>
<sequence>MRSSSRSRRDFAPDGGARATASAKGAAGSRPRWLPGAAVVVVALAIAVLWRMGGRPGGSTPPGGPAEGPGQAGAAGTAAPFELRGPGPQDVGFDVNAPAAILIDAETGQVLFEKSADTTMHPASIAKIMTMLVTMDAVKQGYVSLKDPVRVSRNAEAMGGSQVYLVAGETFPLEKMMRAIAIASANDAAVAVAEHVAGTVGAFVTLMNQKAKDLGMTHTHFVNPDGLPPDAGPDPNVTTAREVAIMARALITQYPEVLQWTSVRRETFRENPLLIMDNTNHLLGAIEGVDGLKTGYTTDAGYSVAATAQRDGRRLVAVVMKTDSDQTRVSQTASLLEFGFRAYRPAVAALAEEKVGELRLRGAQPGAVPVKAARTLTVLTLGGRSDGLTRQVVWKPGLKPPIQEGQEVGWVVASMKGTPLARVPVVTTAAVRPASGLSRLWIWLRDLVSGVVVAGR</sequence>
<keyword evidence="10" id="KW-0573">Peptidoglycan synthesis</keyword>
<dbReference type="InterPro" id="IPR018044">
    <property type="entry name" value="Peptidase_S11"/>
</dbReference>
<reference evidence="17 18" key="1">
    <citation type="journal article" date="2024" name="Front. Microbiol.">
        <title>Novel thermophilic genera Geochorda gen. nov. and Carboxydochorda gen. nov. from the deep terrestrial subsurface reveal the ecophysiological diversity in the class Limnochordia.</title>
        <authorList>
            <person name="Karnachuk O.V."/>
            <person name="Lukina A.P."/>
            <person name="Avakyan M.R."/>
            <person name="Kadnikov V.V."/>
            <person name="Begmatov S."/>
            <person name="Beletsky A.V."/>
            <person name="Vlasova K.G."/>
            <person name="Novikov A.A."/>
            <person name="Shcherbakova V.A."/>
            <person name="Mardanov A.V."/>
            <person name="Ravin N.V."/>
        </authorList>
    </citation>
    <scope>NUCLEOTIDE SEQUENCE [LARGE SCALE GENOMIC DNA]</scope>
    <source>
        <strain evidence="17 18">L945</strain>
    </source>
</reference>
<evidence type="ECO:0000256" key="4">
    <source>
        <dbReference type="ARBA" id="ARBA00012448"/>
    </source>
</evidence>
<keyword evidence="15" id="KW-0472">Membrane</keyword>
<evidence type="ECO:0000313" key="17">
    <source>
        <dbReference type="EMBL" id="WRP17053.1"/>
    </source>
</evidence>
<keyword evidence="7" id="KW-0732">Signal</keyword>
<feature type="transmembrane region" description="Helical" evidence="15">
    <location>
        <begin position="33"/>
        <end position="52"/>
    </location>
</feature>
<name>A0ABZ1BY90_9FIRM</name>
<dbReference type="InterPro" id="IPR012907">
    <property type="entry name" value="Peptidase_S11_C"/>
</dbReference>
<evidence type="ECO:0000256" key="12">
    <source>
        <dbReference type="ARBA" id="ARBA00034000"/>
    </source>
</evidence>
<evidence type="ECO:0000313" key="18">
    <source>
        <dbReference type="Proteomes" id="UP001332192"/>
    </source>
</evidence>
<dbReference type="PANTHER" id="PTHR21581:SF6">
    <property type="entry name" value="TRAFFICKING PROTEIN PARTICLE COMPLEX SUBUNIT 12"/>
    <property type="match status" value="1"/>
</dbReference>
<dbReference type="Gene3D" id="2.60.410.10">
    <property type="entry name" value="D-Ala-D-Ala carboxypeptidase, C-terminal domain"/>
    <property type="match status" value="1"/>
</dbReference>
<dbReference type="SUPFAM" id="SSF69189">
    <property type="entry name" value="Penicillin-binding protein associated domain"/>
    <property type="match status" value="1"/>
</dbReference>
<evidence type="ECO:0000256" key="10">
    <source>
        <dbReference type="ARBA" id="ARBA00022984"/>
    </source>
</evidence>
<dbReference type="InterPro" id="IPR012338">
    <property type="entry name" value="Beta-lactam/transpept-like"/>
</dbReference>
<dbReference type="EC" id="3.4.16.4" evidence="4"/>
<evidence type="ECO:0000256" key="11">
    <source>
        <dbReference type="ARBA" id="ARBA00023316"/>
    </source>
</evidence>
<protein>
    <recommendedName>
        <fullName evidence="4">serine-type D-Ala-D-Ala carboxypeptidase</fullName>
        <ecNumber evidence="4">3.4.16.4</ecNumber>
    </recommendedName>
</protein>
<dbReference type="InterPro" id="IPR037167">
    <property type="entry name" value="Peptidase_S11_C_sf"/>
</dbReference>
<keyword evidence="18" id="KW-1185">Reference proteome</keyword>
<comment type="pathway">
    <text evidence="2">Cell wall biogenesis; peptidoglycan biosynthesis.</text>
</comment>
<keyword evidence="15" id="KW-0812">Transmembrane</keyword>
<dbReference type="SUPFAM" id="SSF56601">
    <property type="entry name" value="beta-lactamase/transpeptidase-like"/>
    <property type="match status" value="1"/>
</dbReference>
<gene>
    <name evidence="17" type="ORF">U7230_13340</name>
</gene>
<keyword evidence="11" id="KW-0961">Cell wall biogenesis/degradation</keyword>
<dbReference type="Gene3D" id="3.40.710.10">
    <property type="entry name" value="DD-peptidase/beta-lactamase superfamily"/>
    <property type="match status" value="1"/>
</dbReference>
<evidence type="ECO:0000256" key="2">
    <source>
        <dbReference type="ARBA" id="ARBA00004752"/>
    </source>
</evidence>
<comment type="function">
    <text evidence="1">Removes C-terminal D-alanyl residues from sugar-peptide cell wall precursors.</text>
</comment>
<evidence type="ECO:0000256" key="9">
    <source>
        <dbReference type="ARBA" id="ARBA00022960"/>
    </source>
</evidence>
<evidence type="ECO:0000256" key="6">
    <source>
        <dbReference type="ARBA" id="ARBA00022670"/>
    </source>
</evidence>
<dbReference type="InterPro" id="IPR001967">
    <property type="entry name" value="Peptidase_S11_N"/>
</dbReference>
<evidence type="ECO:0000259" key="16">
    <source>
        <dbReference type="SMART" id="SM00936"/>
    </source>
</evidence>
<comment type="similarity">
    <text evidence="3 13">Belongs to the peptidase S11 family.</text>
</comment>
<dbReference type="Pfam" id="PF00768">
    <property type="entry name" value="Peptidase_S11"/>
    <property type="match status" value="1"/>
</dbReference>
<dbReference type="PANTHER" id="PTHR21581">
    <property type="entry name" value="D-ALANYL-D-ALANINE CARBOXYPEPTIDASE"/>
    <property type="match status" value="1"/>
</dbReference>
<dbReference type="EMBL" id="CP141615">
    <property type="protein sequence ID" value="WRP17053.1"/>
    <property type="molecule type" value="Genomic_DNA"/>
</dbReference>
<comment type="catalytic activity">
    <reaction evidence="12">
        <text>Preferential cleavage: (Ac)2-L-Lys-D-Ala-|-D-Ala. Also transpeptidation of peptidyl-alanyl moieties that are N-acyl substituents of D-alanine.</text>
        <dbReference type="EC" id="3.4.16.4"/>
    </reaction>
</comment>
<dbReference type="PRINTS" id="PR00725">
    <property type="entry name" value="DADACBPTASE1"/>
</dbReference>
<evidence type="ECO:0000256" key="5">
    <source>
        <dbReference type="ARBA" id="ARBA00022645"/>
    </source>
</evidence>
<feature type="region of interest" description="Disordered" evidence="14">
    <location>
        <begin position="1"/>
        <end position="30"/>
    </location>
</feature>
<evidence type="ECO:0000256" key="1">
    <source>
        <dbReference type="ARBA" id="ARBA00003217"/>
    </source>
</evidence>
<keyword evidence="6" id="KW-0645">Protease</keyword>
<evidence type="ECO:0000256" key="13">
    <source>
        <dbReference type="RuleBase" id="RU004016"/>
    </source>
</evidence>
<keyword evidence="5 17" id="KW-0121">Carboxypeptidase</keyword>
<feature type="region of interest" description="Disordered" evidence="14">
    <location>
        <begin position="56"/>
        <end position="89"/>
    </location>
</feature>
<evidence type="ECO:0000256" key="15">
    <source>
        <dbReference type="SAM" id="Phobius"/>
    </source>
</evidence>
<evidence type="ECO:0000256" key="8">
    <source>
        <dbReference type="ARBA" id="ARBA00022801"/>
    </source>
</evidence>
<dbReference type="InterPro" id="IPR015956">
    <property type="entry name" value="Peniciliin-bd_prot_C_sf"/>
</dbReference>
<evidence type="ECO:0000256" key="7">
    <source>
        <dbReference type="ARBA" id="ARBA00022729"/>
    </source>
</evidence>
<dbReference type="Proteomes" id="UP001332192">
    <property type="component" value="Chromosome"/>
</dbReference>
<keyword evidence="8 17" id="KW-0378">Hydrolase</keyword>
<keyword evidence="9" id="KW-0133">Cell shape</keyword>
<feature type="compositionally biased region" description="Gly residues" evidence="14">
    <location>
        <begin position="56"/>
        <end position="73"/>
    </location>
</feature>
<feature type="compositionally biased region" description="Low complexity" evidence="14">
    <location>
        <begin position="15"/>
        <end position="30"/>
    </location>
</feature>
<dbReference type="GO" id="GO:0004180">
    <property type="term" value="F:carboxypeptidase activity"/>
    <property type="evidence" value="ECO:0007669"/>
    <property type="project" value="UniProtKB-KW"/>
</dbReference>
<evidence type="ECO:0000256" key="3">
    <source>
        <dbReference type="ARBA" id="ARBA00007164"/>
    </source>
</evidence>
<accession>A0ABZ1BY90</accession>